<dbReference type="InterPro" id="IPR010419">
    <property type="entry name" value="CO_DH_gsu"/>
</dbReference>
<gene>
    <name evidence="1" type="ORF">C7B46_03585</name>
</gene>
<dbReference type="InterPro" id="IPR023393">
    <property type="entry name" value="START-like_dom_sf"/>
</dbReference>
<dbReference type="Proteomes" id="UP000242972">
    <property type="component" value="Unassembled WGS sequence"/>
</dbReference>
<dbReference type="CDD" id="cd05018">
    <property type="entry name" value="CoxG"/>
    <property type="match status" value="1"/>
</dbReference>
<evidence type="ECO:0000313" key="1">
    <source>
        <dbReference type="EMBL" id="PSR34803.1"/>
    </source>
</evidence>
<dbReference type="EMBL" id="PXYW01000006">
    <property type="protein sequence ID" value="PSR34803.1"/>
    <property type="molecule type" value="Genomic_DNA"/>
</dbReference>
<protein>
    <submittedName>
        <fullName evidence="1">Carbon monoxide dehydrogenase</fullName>
    </submittedName>
</protein>
<organism evidence="1 2">
    <name type="scientific">Sulfobacillus benefaciens</name>
    <dbReference type="NCBI Taxonomy" id="453960"/>
    <lineage>
        <taxon>Bacteria</taxon>
        <taxon>Bacillati</taxon>
        <taxon>Bacillota</taxon>
        <taxon>Clostridia</taxon>
        <taxon>Eubacteriales</taxon>
        <taxon>Clostridiales Family XVII. Incertae Sedis</taxon>
        <taxon>Sulfobacillus</taxon>
    </lineage>
</organism>
<name>A0A2T2XJY9_9FIRM</name>
<dbReference type="Gene3D" id="3.30.530.20">
    <property type="match status" value="1"/>
</dbReference>
<accession>A0A2T2XJY9</accession>
<sequence length="147" mass="16028">MEFDGHKTLEIPMHQSYTYLTDPAVLIRTMPGVKSLVETDSGVYRADVEWGVAPLKGKYHGSIRIVDANPPKSYRMIMEGQGPKGEVAINLAVTLTALDPETTDVHFQGNAESADDAGGFGQRVMSGVAQMVVSQFFSALVKEAKRR</sequence>
<dbReference type="PANTHER" id="PTHR38588:SF1">
    <property type="entry name" value="BLL0334 PROTEIN"/>
    <property type="match status" value="1"/>
</dbReference>
<dbReference type="AlphaFoldDB" id="A0A2T2XJY9"/>
<dbReference type="SUPFAM" id="SSF55961">
    <property type="entry name" value="Bet v1-like"/>
    <property type="match status" value="1"/>
</dbReference>
<dbReference type="Pfam" id="PF06240">
    <property type="entry name" value="COXG"/>
    <property type="match status" value="1"/>
</dbReference>
<dbReference type="PANTHER" id="PTHR38588">
    <property type="entry name" value="BLL0334 PROTEIN"/>
    <property type="match status" value="1"/>
</dbReference>
<comment type="caution">
    <text evidence="1">The sequence shown here is derived from an EMBL/GenBank/DDBJ whole genome shotgun (WGS) entry which is preliminary data.</text>
</comment>
<proteinExistence type="predicted"/>
<evidence type="ECO:0000313" key="2">
    <source>
        <dbReference type="Proteomes" id="UP000242972"/>
    </source>
</evidence>
<reference evidence="1 2" key="1">
    <citation type="journal article" date="2014" name="BMC Genomics">
        <title>Comparison of environmental and isolate Sulfobacillus genomes reveals diverse carbon, sulfur, nitrogen, and hydrogen metabolisms.</title>
        <authorList>
            <person name="Justice N.B."/>
            <person name="Norman A."/>
            <person name="Brown C.T."/>
            <person name="Singh A."/>
            <person name="Thomas B.C."/>
            <person name="Banfield J.F."/>
        </authorList>
    </citation>
    <scope>NUCLEOTIDE SEQUENCE [LARGE SCALE GENOMIC DNA]</scope>
    <source>
        <strain evidence="1">AMDSBA4</strain>
    </source>
</reference>